<dbReference type="AlphaFoldDB" id="A0A1C6JJK7"/>
<dbReference type="InterPro" id="IPR020476">
    <property type="entry name" value="Nudix_hydrolase"/>
</dbReference>
<dbReference type="EMBL" id="FMHG01000001">
    <property type="protein sequence ID" value="SCJ82302.1"/>
    <property type="molecule type" value="Genomic_DNA"/>
</dbReference>
<dbReference type="CDD" id="cd04665">
    <property type="entry name" value="NUDIX_RppH"/>
    <property type="match status" value="1"/>
</dbReference>
<evidence type="ECO:0000256" key="1">
    <source>
        <dbReference type="ARBA" id="ARBA00022801"/>
    </source>
</evidence>
<keyword evidence="1 2" id="KW-0378">Hydrolase</keyword>
<dbReference type="Gene3D" id="3.90.79.10">
    <property type="entry name" value="Nucleoside Triphosphate Pyrophosphohydrolase"/>
    <property type="match status" value="1"/>
</dbReference>
<reference evidence="4" key="1">
    <citation type="submission" date="2015-09" db="EMBL/GenBank/DDBJ databases">
        <authorList>
            <consortium name="Pathogen Informatics"/>
        </authorList>
    </citation>
    <scope>NUCLEOTIDE SEQUENCE</scope>
    <source>
        <strain evidence="4">2789STDY5834896</strain>
    </source>
</reference>
<proteinExistence type="inferred from homology"/>
<dbReference type="Pfam" id="PF00293">
    <property type="entry name" value="NUDIX"/>
    <property type="match status" value="1"/>
</dbReference>
<name>A0A1C6JJK7_9FIRM</name>
<evidence type="ECO:0000256" key="2">
    <source>
        <dbReference type="RuleBase" id="RU003476"/>
    </source>
</evidence>
<dbReference type="EC" id="3.6.1.55" evidence="4"/>
<dbReference type="PRINTS" id="PR00502">
    <property type="entry name" value="NUDIXFAMILY"/>
</dbReference>
<dbReference type="SUPFAM" id="SSF55811">
    <property type="entry name" value="Nudix"/>
    <property type="match status" value="1"/>
</dbReference>
<organism evidence="4">
    <name type="scientific">uncultured Anaerotruncus sp</name>
    <dbReference type="NCBI Taxonomy" id="905011"/>
    <lineage>
        <taxon>Bacteria</taxon>
        <taxon>Bacillati</taxon>
        <taxon>Bacillota</taxon>
        <taxon>Clostridia</taxon>
        <taxon>Eubacteriales</taxon>
        <taxon>Oscillospiraceae</taxon>
        <taxon>Anaerotruncus</taxon>
        <taxon>environmental samples</taxon>
    </lineage>
</organism>
<dbReference type="PROSITE" id="PS00893">
    <property type="entry name" value="NUDIX_BOX"/>
    <property type="match status" value="1"/>
</dbReference>
<accession>A0A1C6JJK7</accession>
<dbReference type="InterPro" id="IPR020084">
    <property type="entry name" value="NUDIX_hydrolase_CS"/>
</dbReference>
<comment type="similarity">
    <text evidence="2">Belongs to the Nudix hydrolase family.</text>
</comment>
<protein>
    <submittedName>
        <fullName evidence="4">Putative 8-oxo-dGTP diphosphatase YtkD</fullName>
        <ecNumber evidence="4">3.6.1.55</ecNumber>
    </submittedName>
</protein>
<evidence type="ECO:0000313" key="4">
    <source>
        <dbReference type="EMBL" id="SCJ82302.1"/>
    </source>
</evidence>
<dbReference type="InterPro" id="IPR014078">
    <property type="entry name" value="Nudix_YtkD"/>
</dbReference>
<gene>
    <name evidence="4" type="primary">ytkD</name>
    <name evidence="4" type="ORF">SAMEA3545359_02271</name>
</gene>
<sequence length="145" mass="16845">MEFRTYPFGEVGQYFSADIMAVYKGRWLFCMHRERETWEHPSGYIEVGETPMEAAKRELYEETGAIDFEIEPLCDYYIDGDLNGTHFRGGGQVYLAVVHKLGALPRGSEMRKVGLFDHLPEKLTYPILREYFPIAQEKWRSHTAG</sequence>
<dbReference type="InterPro" id="IPR000086">
    <property type="entry name" value="NUDIX_hydrolase_dom"/>
</dbReference>
<evidence type="ECO:0000259" key="3">
    <source>
        <dbReference type="Pfam" id="PF00293"/>
    </source>
</evidence>
<feature type="domain" description="Nudix hydrolase" evidence="3">
    <location>
        <begin position="33"/>
        <end position="67"/>
    </location>
</feature>
<dbReference type="InterPro" id="IPR015797">
    <property type="entry name" value="NUDIX_hydrolase-like_dom_sf"/>
</dbReference>
<dbReference type="GO" id="GO:0035539">
    <property type="term" value="F:8-oxo-7,8-dihydrodeoxyguanosine triphosphate pyrophosphatase activity"/>
    <property type="evidence" value="ECO:0007669"/>
    <property type="project" value="UniProtKB-EC"/>
</dbReference>